<organism evidence="2 3">
    <name type="scientific">Methanoliparum thermophilum</name>
    <dbReference type="NCBI Taxonomy" id="2491083"/>
    <lineage>
        <taxon>Archaea</taxon>
        <taxon>Methanobacteriati</taxon>
        <taxon>Methanobacteriota</taxon>
        <taxon>Candidatus Methanoliparia</taxon>
        <taxon>Candidatus Methanoliparales</taxon>
        <taxon>Candidatus Methanoliparaceae</taxon>
        <taxon>Candidatus Methanoliparum</taxon>
    </lineage>
</organism>
<dbReference type="EMBL" id="RXIF01000006">
    <property type="protein sequence ID" value="RZN64444.1"/>
    <property type="molecule type" value="Genomic_DNA"/>
</dbReference>
<accession>A0A520KRN3</accession>
<dbReference type="AlphaFoldDB" id="A0A520KRN3"/>
<gene>
    <name evidence="2" type="ORF">EF806_03625</name>
</gene>
<name>A0A520KRN3_METT2</name>
<evidence type="ECO:0000313" key="2">
    <source>
        <dbReference type="EMBL" id="RZN64444.1"/>
    </source>
</evidence>
<keyword evidence="1" id="KW-1133">Transmembrane helix</keyword>
<sequence length="66" mass="7831">MPEHDSFVREAFEWESKDEQSRSSPVNQMPAVWFWISVTVFMVTTSSIIFSFIALTKDDKRLMQER</sequence>
<evidence type="ECO:0000256" key="1">
    <source>
        <dbReference type="SAM" id="Phobius"/>
    </source>
</evidence>
<proteinExistence type="predicted"/>
<reference evidence="2 3" key="1">
    <citation type="journal article" date="2019" name="Nat. Microbiol.">
        <title>Wide diversity of methane and short-chain alkane metabolisms in uncultured archaea.</title>
        <authorList>
            <person name="Borrel G."/>
            <person name="Adam P.S."/>
            <person name="McKay L.J."/>
            <person name="Chen L.X."/>
            <person name="Sierra-Garcia I.N."/>
            <person name="Sieber C.M."/>
            <person name="Letourneur Q."/>
            <person name="Ghozlane A."/>
            <person name="Andersen G.L."/>
            <person name="Li W.J."/>
            <person name="Hallam S.J."/>
            <person name="Muyzer G."/>
            <person name="de Oliveira V.M."/>
            <person name="Inskeep W.P."/>
            <person name="Banfield J.F."/>
            <person name="Gribaldo S."/>
        </authorList>
    </citation>
    <scope>NUCLEOTIDE SEQUENCE [LARGE SCALE GENOMIC DNA]</scope>
    <source>
        <strain evidence="2">NM1a</strain>
    </source>
</reference>
<keyword evidence="1" id="KW-0472">Membrane</keyword>
<keyword evidence="1" id="KW-0812">Transmembrane</keyword>
<comment type="caution">
    <text evidence="2">The sequence shown here is derived from an EMBL/GenBank/DDBJ whole genome shotgun (WGS) entry which is preliminary data.</text>
</comment>
<evidence type="ECO:0000313" key="3">
    <source>
        <dbReference type="Proteomes" id="UP000317158"/>
    </source>
</evidence>
<feature type="transmembrane region" description="Helical" evidence="1">
    <location>
        <begin position="32"/>
        <end position="56"/>
    </location>
</feature>
<dbReference type="Proteomes" id="UP000317158">
    <property type="component" value="Unassembled WGS sequence"/>
</dbReference>
<protein>
    <submittedName>
        <fullName evidence="2">Uncharacterized protein</fullName>
    </submittedName>
</protein>